<dbReference type="PANTHER" id="PTHR47506">
    <property type="entry name" value="TRANSCRIPTIONAL REGULATORY PROTEIN"/>
    <property type="match status" value="1"/>
</dbReference>
<evidence type="ECO:0000256" key="1">
    <source>
        <dbReference type="ARBA" id="ARBA00023015"/>
    </source>
</evidence>
<evidence type="ECO:0000256" key="4">
    <source>
        <dbReference type="PROSITE-ProRule" id="PRU00335"/>
    </source>
</evidence>
<evidence type="ECO:0000256" key="2">
    <source>
        <dbReference type="ARBA" id="ARBA00023125"/>
    </source>
</evidence>
<evidence type="ECO:0000313" key="6">
    <source>
        <dbReference type="EMBL" id="RZO76600.1"/>
    </source>
</evidence>
<proteinExistence type="predicted"/>
<dbReference type="SUPFAM" id="SSF46689">
    <property type="entry name" value="Homeodomain-like"/>
    <property type="match status" value="1"/>
</dbReference>
<dbReference type="PROSITE" id="PS50977">
    <property type="entry name" value="HTH_TETR_2"/>
    <property type="match status" value="1"/>
</dbReference>
<keyword evidence="2 4" id="KW-0238">DNA-binding</keyword>
<dbReference type="GO" id="GO:0003677">
    <property type="term" value="F:DNA binding"/>
    <property type="evidence" value="ECO:0007669"/>
    <property type="project" value="UniProtKB-UniRule"/>
</dbReference>
<organism evidence="6 7">
    <name type="scientific">OM182 bacterium</name>
    <dbReference type="NCBI Taxonomy" id="2510334"/>
    <lineage>
        <taxon>Bacteria</taxon>
        <taxon>Pseudomonadati</taxon>
        <taxon>Pseudomonadota</taxon>
        <taxon>Gammaproteobacteria</taxon>
        <taxon>OMG group</taxon>
        <taxon>OM182 clade</taxon>
    </lineage>
</organism>
<comment type="caution">
    <text evidence="6">The sequence shown here is derived from an EMBL/GenBank/DDBJ whole genome shotgun (WGS) entry which is preliminary data.</text>
</comment>
<dbReference type="InterPro" id="IPR001647">
    <property type="entry name" value="HTH_TetR"/>
</dbReference>
<feature type="DNA-binding region" description="H-T-H motif" evidence="4">
    <location>
        <begin position="25"/>
        <end position="44"/>
    </location>
</feature>
<reference evidence="6 7" key="1">
    <citation type="submission" date="2019-02" db="EMBL/GenBank/DDBJ databases">
        <title>Prokaryotic population dynamics and viral predation in marine succession experiment using metagenomics: the confinement effect.</title>
        <authorList>
            <person name="Haro-Moreno J.M."/>
            <person name="Rodriguez-Valera F."/>
            <person name="Lopez-Perez M."/>
        </authorList>
    </citation>
    <scope>NUCLEOTIDE SEQUENCE [LARGE SCALE GENOMIC DNA]</scope>
    <source>
        <strain evidence="6">MED-G158</strain>
    </source>
</reference>
<accession>A0A520S291</accession>
<dbReference type="InterPro" id="IPR036271">
    <property type="entry name" value="Tet_transcr_reg_TetR-rel_C_sf"/>
</dbReference>
<dbReference type="PRINTS" id="PR00455">
    <property type="entry name" value="HTHTETR"/>
</dbReference>
<dbReference type="Gene3D" id="1.10.357.10">
    <property type="entry name" value="Tetracycline Repressor, domain 2"/>
    <property type="match status" value="1"/>
</dbReference>
<evidence type="ECO:0000259" key="5">
    <source>
        <dbReference type="PROSITE" id="PS50977"/>
    </source>
</evidence>
<gene>
    <name evidence="6" type="ORF">EVA69_02795</name>
</gene>
<dbReference type="AlphaFoldDB" id="A0A520S291"/>
<keyword evidence="1" id="KW-0805">Transcription regulation</keyword>
<dbReference type="Proteomes" id="UP000320404">
    <property type="component" value="Unassembled WGS sequence"/>
</dbReference>
<dbReference type="PANTHER" id="PTHR47506:SF6">
    <property type="entry name" value="HTH-TYPE TRANSCRIPTIONAL REPRESSOR NEMR"/>
    <property type="match status" value="1"/>
</dbReference>
<sequence length="188" mass="21373">MNETAVKILDVGQELIQTRGFTAMSFQDIASQVGIKKPSVIHHFPSKANLGVALIQRYRDTFASQLDAIRTNPDKNAWDALEFYFSPYLQFAATPEKVCLCGALSGEVTALPEEMRVEVKHFMEDHQKWLETILNNGRKNDELNFNETPARLSRMIFNTLQGTLLVKRSTDDMSQLKDVIKVITHMLK</sequence>
<dbReference type="Pfam" id="PF16925">
    <property type="entry name" value="TetR_C_13"/>
    <property type="match status" value="1"/>
</dbReference>
<evidence type="ECO:0000313" key="7">
    <source>
        <dbReference type="Proteomes" id="UP000320404"/>
    </source>
</evidence>
<dbReference type="SUPFAM" id="SSF48498">
    <property type="entry name" value="Tetracyclin repressor-like, C-terminal domain"/>
    <property type="match status" value="1"/>
</dbReference>
<dbReference type="InterPro" id="IPR009057">
    <property type="entry name" value="Homeodomain-like_sf"/>
</dbReference>
<feature type="domain" description="HTH tetR-type" evidence="5">
    <location>
        <begin position="2"/>
        <end position="62"/>
    </location>
</feature>
<dbReference type="EMBL" id="SHAH01000028">
    <property type="protein sequence ID" value="RZO76600.1"/>
    <property type="molecule type" value="Genomic_DNA"/>
</dbReference>
<keyword evidence="3" id="KW-0804">Transcription</keyword>
<name>A0A520S291_9GAMM</name>
<protein>
    <submittedName>
        <fullName evidence="6">TetR/AcrR family transcriptional regulator</fullName>
    </submittedName>
</protein>
<dbReference type="Pfam" id="PF00440">
    <property type="entry name" value="TetR_N"/>
    <property type="match status" value="1"/>
</dbReference>
<dbReference type="InterPro" id="IPR011075">
    <property type="entry name" value="TetR_C"/>
</dbReference>
<evidence type="ECO:0000256" key="3">
    <source>
        <dbReference type="ARBA" id="ARBA00023163"/>
    </source>
</evidence>